<keyword evidence="3 5" id="KW-0067">ATP-binding</keyword>
<dbReference type="Proteomes" id="UP001183615">
    <property type="component" value="Unassembled WGS sequence"/>
</dbReference>
<feature type="compositionally biased region" description="Low complexity" evidence="7">
    <location>
        <begin position="1"/>
        <end position="29"/>
    </location>
</feature>
<comment type="catalytic activity">
    <reaction evidence="4 5 6">
        <text>L-cysteine + L-glutamate + ATP = gamma-L-glutamyl-L-cysteine + ADP + phosphate + H(+)</text>
        <dbReference type="Rhea" id="RHEA:13285"/>
        <dbReference type="ChEBI" id="CHEBI:15378"/>
        <dbReference type="ChEBI" id="CHEBI:29985"/>
        <dbReference type="ChEBI" id="CHEBI:30616"/>
        <dbReference type="ChEBI" id="CHEBI:35235"/>
        <dbReference type="ChEBI" id="CHEBI:43474"/>
        <dbReference type="ChEBI" id="CHEBI:58173"/>
        <dbReference type="ChEBI" id="CHEBI:456216"/>
        <dbReference type="EC" id="6.3.2.2"/>
    </reaction>
</comment>
<reference evidence="9" key="1">
    <citation type="submission" date="2023-07" db="EMBL/GenBank/DDBJ databases">
        <title>30 novel species of actinomycetes from the DSMZ collection.</title>
        <authorList>
            <person name="Nouioui I."/>
        </authorList>
    </citation>
    <scope>NUCLEOTIDE SEQUENCE [LARGE SCALE GENOMIC DNA]</scope>
    <source>
        <strain evidence="9">DSM 41886</strain>
    </source>
</reference>
<comment type="pathway">
    <text evidence="5">Amino-acid biosynthesis; ergothioneine biosynthesis.</text>
</comment>
<evidence type="ECO:0000256" key="7">
    <source>
        <dbReference type="SAM" id="MobiDB-lite"/>
    </source>
</evidence>
<dbReference type="Gene3D" id="3.30.590.20">
    <property type="match status" value="1"/>
</dbReference>
<sequence>MAAELAADPADDPTGPTGPAGPAAPAGLGTRIGPGLREAEAEAHVRAACFTTGPPVRTGIELEWLIRDARDPARLPTAGALDAALAPLAAPGALPGGGRLTREPGGQIELSSAPATSLAACLGAATTDVSHLRRHLADTGLTPVGLGLDPHHAPPRLLDHPRYRAMEGYFDRFGPAGRVMMRATAAVQISVDAGDETGGLTGYRRRWQLAHRLGPVLVAAFANSPLWRGRPTGWASTRQALWARIDPGRTRPPETDTAGEPDPRAAWTRYALDAALLCVRRTPPAAWTAPAGRTFRSWLRGPYGERPPRLADLDYHLGTLFPPVRPRGWLELRMIDAQPGDDWTVPLAVARTLLDDPAAADAAFAATEPLTGGRPLPRPDLWLRAARLGPADPPLGAAARACFAAVDDALARDPACAAVRRAVADFADRYPDRGRCPADDQLEGARR</sequence>
<dbReference type="InterPro" id="IPR014746">
    <property type="entry name" value="Gln_synth/guanido_kin_cat_dom"/>
</dbReference>
<accession>A0ABU2S1X2</accession>
<gene>
    <name evidence="5 8" type="primary">egtA</name>
    <name evidence="8" type="ORF">RM779_04160</name>
</gene>
<dbReference type="HAMAP" id="MF_02034">
    <property type="entry name" value="EgtA"/>
    <property type="match status" value="1"/>
</dbReference>
<comment type="caution">
    <text evidence="8">The sequence shown here is derived from an EMBL/GenBank/DDBJ whole genome shotgun (WGS) entry which is preliminary data.</text>
</comment>
<organism evidence="8 9">
    <name type="scientific">Streptomyces johnsoniae</name>
    <dbReference type="NCBI Taxonomy" id="3075532"/>
    <lineage>
        <taxon>Bacteria</taxon>
        <taxon>Bacillati</taxon>
        <taxon>Actinomycetota</taxon>
        <taxon>Actinomycetes</taxon>
        <taxon>Kitasatosporales</taxon>
        <taxon>Streptomycetaceae</taxon>
        <taxon>Streptomyces</taxon>
    </lineage>
</organism>
<proteinExistence type="inferred from homology"/>
<dbReference type="PANTHER" id="PTHR34378:SF1">
    <property type="entry name" value="GLUTAMATE--CYSTEINE LIGASE, CHLOROPLASTIC"/>
    <property type="match status" value="1"/>
</dbReference>
<feature type="region of interest" description="Disordered" evidence="7">
    <location>
        <begin position="1"/>
        <end position="33"/>
    </location>
</feature>
<dbReference type="InterPro" id="IPR006336">
    <property type="entry name" value="GCS2"/>
</dbReference>
<evidence type="ECO:0000256" key="4">
    <source>
        <dbReference type="ARBA" id="ARBA00048819"/>
    </source>
</evidence>
<evidence type="ECO:0000313" key="9">
    <source>
        <dbReference type="Proteomes" id="UP001183615"/>
    </source>
</evidence>
<keyword evidence="2 5" id="KW-0547">Nucleotide-binding</keyword>
<name>A0ABU2S1X2_9ACTN</name>
<dbReference type="RefSeq" id="WP_311615894.1">
    <property type="nucleotide sequence ID" value="NZ_JAVREV010000002.1"/>
</dbReference>
<dbReference type="PIRSF" id="PIRSF017901">
    <property type="entry name" value="GCL"/>
    <property type="match status" value="1"/>
</dbReference>
<keyword evidence="1 5" id="KW-0436">Ligase</keyword>
<evidence type="ECO:0000256" key="3">
    <source>
        <dbReference type="ARBA" id="ARBA00022840"/>
    </source>
</evidence>
<evidence type="ECO:0000256" key="5">
    <source>
        <dbReference type="HAMAP-Rule" id="MF_02034"/>
    </source>
</evidence>
<evidence type="ECO:0000256" key="1">
    <source>
        <dbReference type="ARBA" id="ARBA00022598"/>
    </source>
</evidence>
<dbReference type="GO" id="GO:0004357">
    <property type="term" value="F:glutamate-cysteine ligase activity"/>
    <property type="evidence" value="ECO:0007669"/>
    <property type="project" value="UniProtKB-EC"/>
</dbReference>
<dbReference type="PANTHER" id="PTHR34378">
    <property type="entry name" value="GLUTAMATE--CYSTEINE LIGASE, CHLOROPLASTIC"/>
    <property type="match status" value="1"/>
</dbReference>
<keyword evidence="9" id="KW-1185">Reference proteome</keyword>
<dbReference type="Pfam" id="PF04107">
    <property type="entry name" value="GCS2"/>
    <property type="match status" value="1"/>
</dbReference>
<dbReference type="EC" id="6.3.2.2" evidence="5"/>
<protein>
    <recommendedName>
        <fullName evidence="5">Glutamate--cysteine ligase EgtA</fullName>
        <ecNumber evidence="5">6.3.2.2</ecNumber>
    </recommendedName>
    <alternativeName>
        <fullName evidence="5">Gamma-glutamylcysteine synthase</fullName>
        <shortName evidence="5">GCS</shortName>
        <shortName evidence="5">Gamma-ECS</shortName>
    </alternativeName>
</protein>
<dbReference type="NCBIfam" id="TIGR03444">
    <property type="entry name" value="EgtA_Cys_ligase"/>
    <property type="match status" value="1"/>
</dbReference>
<comment type="similarity">
    <text evidence="5 6">Belongs to the glutamate--cysteine ligase type 2 family. EgtA subfamily.</text>
</comment>
<evidence type="ECO:0000256" key="2">
    <source>
        <dbReference type="ARBA" id="ARBA00022741"/>
    </source>
</evidence>
<dbReference type="EMBL" id="JAVREV010000002">
    <property type="protein sequence ID" value="MDT0441794.1"/>
    <property type="molecule type" value="Genomic_DNA"/>
</dbReference>
<dbReference type="InterPro" id="IPR035434">
    <property type="entry name" value="GCL_bact_plant"/>
</dbReference>
<comment type="function">
    <text evidence="5">Catalyzes the synthesis of gamma-glutamylcysteine (gamma-GC). This compound is used as substrate for the biosynthesis of the low-molecular thiol compound ergothioneine.</text>
</comment>
<evidence type="ECO:0000313" key="8">
    <source>
        <dbReference type="EMBL" id="MDT0441794.1"/>
    </source>
</evidence>
<dbReference type="SUPFAM" id="SSF55931">
    <property type="entry name" value="Glutamine synthetase/guanido kinase"/>
    <property type="match status" value="1"/>
</dbReference>
<dbReference type="InterPro" id="IPR017809">
    <property type="entry name" value="EgtA_Actinobacteria"/>
</dbReference>
<evidence type="ECO:0000256" key="6">
    <source>
        <dbReference type="PIRNR" id="PIRNR017901"/>
    </source>
</evidence>